<name>A0A9J6FAU2_HAELO</name>
<proteinExistence type="predicted"/>
<accession>A0A9J6FAU2</accession>
<dbReference type="VEuPathDB" id="VectorBase:HLOH_058688"/>
<organism evidence="1 2">
    <name type="scientific">Haemaphysalis longicornis</name>
    <name type="common">Bush tick</name>
    <dbReference type="NCBI Taxonomy" id="44386"/>
    <lineage>
        <taxon>Eukaryota</taxon>
        <taxon>Metazoa</taxon>
        <taxon>Ecdysozoa</taxon>
        <taxon>Arthropoda</taxon>
        <taxon>Chelicerata</taxon>
        <taxon>Arachnida</taxon>
        <taxon>Acari</taxon>
        <taxon>Parasitiformes</taxon>
        <taxon>Ixodida</taxon>
        <taxon>Ixodoidea</taxon>
        <taxon>Ixodidae</taxon>
        <taxon>Haemaphysalinae</taxon>
        <taxon>Haemaphysalis</taxon>
    </lineage>
</organism>
<evidence type="ECO:0000313" key="1">
    <source>
        <dbReference type="EMBL" id="KAH9359823.1"/>
    </source>
</evidence>
<keyword evidence="2" id="KW-1185">Reference proteome</keyword>
<sequence>MIKNPLSLNKDVVHISTVAQIDTRVVHYFLRKLNIDLEASDLKVLISDNTSINRKAVSFFAKPAGLSIVYQHPADPSRPLFFSSCFRPGSLTEVH</sequence>
<dbReference type="Proteomes" id="UP000821853">
    <property type="component" value="Chromosome 1"/>
</dbReference>
<dbReference type="OrthoDB" id="6431618at2759"/>
<comment type="caution">
    <text evidence="1">The sequence shown here is derived from an EMBL/GenBank/DDBJ whole genome shotgun (WGS) entry which is preliminary data.</text>
</comment>
<dbReference type="EMBL" id="JABSTR010000001">
    <property type="protein sequence ID" value="KAH9359823.1"/>
    <property type="molecule type" value="Genomic_DNA"/>
</dbReference>
<gene>
    <name evidence="1" type="ORF">HPB48_015707</name>
</gene>
<dbReference type="AlphaFoldDB" id="A0A9J6FAU2"/>
<protein>
    <submittedName>
        <fullName evidence="1">Uncharacterized protein</fullName>
    </submittedName>
</protein>
<reference evidence="1 2" key="1">
    <citation type="journal article" date="2020" name="Cell">
        <title>Large-Scale Comparative Analyses of Tick Genomes Elucidate Their Genetic Diversity and Vector Capacities.</title>
        <authorList>
            <consortium name="Tick Genome and Microbiome Consortium (TIGMIC)"/>
            <person name="Jia N."/>
            <person name="Wang J."/>
            <person name="Shi W."/>
            <person name="Du L."/>
            <person name="Sun Y."/>
            <person name="Zhan W."/>
            <person name="Jiang J.F."/>
            <person name="Wang Q."/>
            <person name="Zhang B."/>
            <person name="Ji P."/>
            <person name="Bell-Sakyi L."/>
            <person name="Cui X.M."/>
            <person name="Yuan T.T."/>
            <person name="Jiang B.G."/>
            <person name="Yang W.F."/>
            <person name="Lam T.T."/>
            <person name="Chang Q.C."/>
            <person name="Ding S.J."/>
            <person name="Wang X.J."/>
            <person name="Zhu J.G."/>
            <person name="Ruan X.D."/>
            <person name="Zhao L."/>
            <person name="Wei J.T."/>
            <person name="Ye R.Z."/>
            <person name="Que T.C."/>
            <person name="Du C.H."/>
            <person name="Zhou Y.H."/>
            <person name="Cheng J.X."/>
            <person name="Dai P.F."/>
            <person name="Guo W.B."/>
            <person name="Han X.H."/>
            <person name="Huang E.J."/>
            <person name="Li L.F."/>
            <person name="Wei W."/>
            <person name="Gao Y.C."/>
            <person name="Liu J.Z."/>
            <person name="Shao H.Z."/>
            <person name="Wang X."/>
            <person name="Wang C.C."/>
            <person name="Yang T.C."/>
            <person name="Huo Q.B."/>
            <person name="Li W."/>
            <person name="Chen H.Y."/>
            <person name="Chen S.E."/>
            <person name="Zhou L.G."/>
            <person name="Ni X.B."/>
            <person name="Tian J.H."/>
            <person name="Sheng Y."/>
            <person name="Liu T."/>
            <person name="Pan Y.S."/>
            <person name="Xia L.Y."/>
            <person name="Li J."/>
            <person name="Zhao F."/>
            <person name="Cao W.C."/>
        </authorList>
    </citation>
    <scope>NUCLEOTIDE SEQUENCE [LARGE SCALE GENOMIC DNA]</scope>
    <source>
        <strain evidence="1">HaeL-2018</strain>
    </source>
</reference>
<evidence type="ECO:0000313" key="2">
    <source>
        <dbReference type="Proteomes" id="UP000821853"/>
    </source>
</evidence>